<sequence>MNPITLEFLAREHHQHLLREAGRQRCAHLAQPFKWPQLPKFVTPAAPTCTTC</sequence>
<dbReference type="RefSeq" id="WP_224612179.1">
    <property type="nucleotide sequence ID" value="NZ_JAIQXV010000024.1"/>
</dbReference>
<protein>
    <submittedName>
        <fullName evidence="1">Uncharacterized protein</fullName>
    </submittedName>
</protein>
<accession>A0ABW1ZT16</accession>
<name>A0ABW1ZT16_9DEIO</name>
<keyword evidence="2" id="KW-1185">Reference proteome</keyword>
<dbReference type="Proteomes" id="UP001596317">
    <property type="component" value="Unassembled WGS sequence"/>
</dbReference>
<evidence type="ECO:0000313" key="2">
    <source>
        <dbReference type="Proteomes" id="UP001596317"/>
    </source>
</evidence>
<organism evidence="1 2">
    <name type="scientific">Deinococcus multiflagellatus</name>
    <dbReference type="NCBI Taxonomy" id="1656887"/>
    <lineage>
        <taxon>Bacteria</taxon>
        <taxon>Thermotogati</taxon>
        <taxon>Deinococcota</taxon>
        <taxon>Deinococci</taxon>
        <taxon>Deinococcales</taxon>
        <taxon>Deinococcaceae</taxon>
        <taxon>Deinococcus</taxon>
    </lineage>
</organism>
<gene>
    <name evidence="1" type="ORF">ACFP90_22560</name>
</gene>
<dbReference type="EMBL" id="JBHSWB010000002">
    <property type="protein sequence ID" value="MFC6662830.1"/>
    <property type="molecule type" value="Genomic_DNA"/>
</dbReference>
<comment type="caution">
    <text evidence="1">The sequence shown here is derived from an EMBL/GenBank/DDBJ whole genome shotgun (WGS) entry which is preliminary data.</text>
</comment>
<evidence type="ECO:0000313" key="1">
    <source>
        <dbReference type="EMBL" id="MFC6662830.1"/>
    </source>
</evidence>
<reference evidence="2" key="1">
    <citation type="journal article" date="2019" name="Int. J. Syst. Evol. Microbiol.">
        <title>The Global Catalogue of Microorganisms (GCM) 10K type strain sequencing project: providing services to taxonomists for standard genome sequencing and annotation.</title>
        <authorList>
            <consortium name="The Broad Institute Genomics Platform"/>
            <consortium name="The Broad Institute Genome Sequencing Center for Infectious Disease"/>
            <person name="Wu L."/>
            <person name="Ma J."/>
        </authorList>
    </citation>
    <scope>NUCLEOTIDE SEQUENCE [LARGE SCALE GENOMIC DNA]</scope>
    <source>
        <strain evidence="2">CCUG 63830</strain>
    </source>
</reference>
<proteinExistence type="predicted"/>